<evidence type="ECO:0000256" key="3">
    <source>
        <dbReference type="ARBA" id="ARBA00023150"/>
    </source>
</evidence>
<feature type="modified residue" description="N6-(pyridoxal phosphate)lysine" evidence="4">
    <location>
        <position position="848"/>
    </location>
</feature>
<dbReference type="GO" id="GO:0006777">
    <property type="term" value="P:Mo-molybdopterin cofactor biosynthetic process"/>
    <property type="evidence" value="ECO:0007669"/>
    <property type="project" value="UniProtKB-UniRule"/>
</dbReference>
<dbReference type="GO" id="GO:0016829">
    <property type="term" value="F:lyase activity"/>
    <property type="evidence" value="ECO:0007669"/>
    <property type="project" value="UniProtKB-UniRule"/>
</dbReference>
<dbReference type="InterPro" id="IPR028886">
    <property type="entry name" value="MoCo_sulfurase"/>
</dbReference>
<dbReference type="GO" id="GO:0008265">
    <property type="term" value="F:molybdenum cofactor sulfurtransferase activity"/>
    <property type="evidence" value="ECO:0007669"/>
    <property type="project" value="UniProtKB-UniRule"/>
</dbReference>
<evidence type="ECO:0000259" key="6">
    <source>
        <dbReference type="PROSITE" id="PS51340"/>
    </source>
</evidence>
<feature type="region of interest" description="Disordered" evidence="5">
    <location>
        <begin position="1266"/>
        <end position="1286"/>
    </location>
</feature>
<sequence>MANGTDNVSLTAQELTAIAERELKAARQGDMDALFSIGRRYHTGLGLPQDYSKAAQCYTRAAQHGHRAARYNMGLLYFRGTDFSQDYTKAMEWLLLAAHQEYPDPQHDVGFIFLHGLGVPKDFQKAMQWFLKAARQRHALSQLQVGILFARGEGVLEDLEEAFKWVLKAAKNGYAEAQYQLGFMYESGLGIPAANRTKALQWYSMAADKGHPSAMCRLGRFFFHRGGCIEDYVRAMKWFLKAVNRGHLEALVQVGNCFFKGLGINQDYPWAKTRYHLATNQGHAEAQFQLANCFAKGLGVTQNYASALVNYRQAAHQGHFNAQYKVGYLLPNGVGSPKDYHQAMEWFIKAAKQGFVEALYEVGRMYDDGLGVPTLSAMAMEWYLQAAAKGYPQVQFRIGRLYCLGRGVEERDYVAAMGWFLKAADQGHIGSQYRIGVQYQFGLGVERSDESAVYWYRIAAEKGHVMARTSLDKLENFPKDEARAMEWFLRAEEQGYAESLLAIGGRDVFVDFARAFDWYLKAVEQGDVESRVEVGQYFRDGNGIGKNRTRAKNDFLNSKASAGYNPDVEIIRKEQYPQLKDAVYLDHAGATLPSQHHLQQFTANLTNNLYANPHSKSPSSQAASARVDSARQKVLEHFKASIHGEWDVIFTANATAGIKLVGEAFPWTRRSATSNGTRASKLTILREAHTSLVGLRGIAHDDDRGEIDVETIQQCQLEQQLETPLKKDDKTPLKHCRDHAPTQTTAHPSPPLSPNVSTHHLVMNDNDNDSDTTDGGEPIYNLFAYPAQCNFGGRRFPLTWPAQIKDRLDTPTQKNLVLLDAASYVMTAELDLSDHASSPDFIVVSFYKMFGFPTGLGAVIVKTELADKLRKSYFGGGTVSAIASDESWQVYRTSLHGRFEDGTLNFLDIVALDLAFDSMREIYGSYSNISPHVTALHRLLYQSMRSIKHYNGASLCDIYVEGMDSGSELVGNPEMYGPILNFNLKRSNGQWIGYGDVERLASMKDIHLRTGGFCNPGSMQRWLDLSAEDVKNNLEAGHVCWDDTDILNGKPTGSIRVSLGAMSTADDVESFIAFLKEYFIDTSDPDAVTPTVDLIGETEELDATSEDYPDFISSAPVQAHSVIIYPIKSCRGYKIPQGQSWPIAPHGLLYDREWMLVDEVSGAALTQKRFPRMCMIRAEVLLNQNLLVVESDEDLSSSTNVSDGLKISITGQKKLYISLDEMPTQAAKSSSRVCGDCTAVVHYTAPEINEWFSRFLGKPCRLARQPVASQNPHQGAAASSSKTVSTDSAAVSPSSRFVKSHLNAPEGAPILLSNESPFLLIADKSVERVRDWVDQQDDGQGAVRRMANLAEDLDKKLRHELTSDSFRANFVTKGQQNGFEEDHWTRIQVGKQVFDILGPCRRCHMVTIDQLTAMKNTDVFLALSKNRKSAGGQIFFGMHMLHRPDLSVAPYEVKVGDMIRTRRRVCSHSH</sequence>
<dbReference type="Proteomes" id="UP000707451">
    <property type="component" value="Unassembled WGS sequence"/>
</dbReference>
<comment type="function">
    <text evidence="4">Sulfurates the molybdenum cofactor. Sulfation of molybdenum is essential for xanthine dehydrogenase (XDH) and aldehyde oxidase (ADO) enzymes in which molybdenum cofactor is liganded by 1 oxygen and 1 sulfur atom in active form.</text>
</comment>
<dbReference type="GO" id="GO:0030151">
    <property type="term" value="F:molybdenum ion binding"/>
    <property type="evidence" value="ECO:0007669"/>
    <property type="project" value="UniProtKB-UniRule"/>
</dbReference>
<evidence type="ECO:0000256" key="2">
    <source>
        <dbReference type="ARBA" id="ARBA00022898"/>
    </source>
</evidence>
<evidence type="ECO:0000313" key="8">
    <source>
        <dbReference type="Proteomes" id="UP000707451"/>
    </source>
</evidence>
<dbReference type="InterPro" id="IPR000192">
    <property type="entry name" value="Aminotrans_V_dom"/>
</dbReference>
<reference evidence="7" key="1">
    <citation type="submission" date="2021-06" db="EMBL/GenBank/DDBJ databases">
        <title>Genome Sequence of Mortierella hyaline Strain SCG-10, a Cold-Adapted, Nitrate-Reducing Fungus Isolated from Soil in Minnesota, USA.</title>
        <authorList>
            <person name="Aldossari N."/>
        </authorList>
    </citation>
    <scope>NUCLEOTIDE SEQUENCE</scope>
    <source>
        <strain evidence="7">SCG-10</strain>
    </source>
</reference>
<keyword evidence="1 4" id="KW-0808">Transferase</keyword>
<keyword evidence="8" id="KW-1185">Reference proteome</keyword>
<dbReference type="PROSITE" id="PS51340">
    <property type="entry name" value="MOSC"/>
    <property type="match status" value="1"/>
</dbReference>
<dbReference type="SUPFAM" id="SSF81901">
    <property type="entry name" value="HCP-like"/>
    <property type="match status" value="2"/>
</dbReference>
<dbReference type="Pfam" id="PF03476">
    <property type="entry name" value="MOSC_N"/>
    <property type="match status" value="1"/>
</dbReference>
<dbReference type="Pfam" id="PF03473">
    <property type="entry name" value="MOSC"/>
    <property type="match status" value="1"/>
</dbReference>
<feature type="active site" evidence="4">
    <location>
        <position position="1014"/>
    </location>
</feature>
<dbReference type="HAMAP" id="MF_03050">
    <property type="entry name" value="MOCOS"/>
    <property type="match status" value="1"/>
</dbReference>
<accession>A0A9P8BY63</accession>
<proteinExistence type="inferred from homology"/>
<feature type="region of interest" description="Disordered" evidence="5">
    <location>
        <begin position="720"/>
        <end position="754"/>
    </location>
</feature>
<evidence type="ECO:0000313" key="7">
    <source>
        <dbReference type="EMBL" id="KAG9073374.1"/>
    </source>
</evidence>
<gene>
    <name evidence="7" type="ORF">KI688_001169</name>
</gene>
<comment type="caution">
    <text evidence="7">The sequence shown here is derived from an EMBL/GenBank/DDBJ whole genome shotgun (WGS) entry which is preliminary data.</text>
</comment>
<dbReference type="InterPro" id="IPR005303">
    <property type="entry name" value="MOCOS_middle"/>
</dbReference>
<dbReference type="Pfam" id="PF00266">
    <property type="entry name" value="Aminotran_5"/>
    <property type="match status" value="2"/>
</dbReference>
<dbReference type="OrthoDB" id="10264306at2759"/>
<dbReference type="InterPro" id="IPR052945">
    <property type="entry name" value="Mitotic_Regulator"/>
</dbReference>
<dbReference type="SUPFAM" id="SSF50800">
    <property type="entry name" value="PK beta-barrel domain-like"/>
    <property type="match status" value="1"/>
</dbReference>
<dbReference type="InterPro" id="IPR011990">
    <property type="entry name" value="TPR-like_helical_dom_sf"/>
</dbReference>
<dbReference type="SUPFAM" id="SSF141673">
    <property type="entry name" value="MOSC N-terminal domain-like"/>
    <property type="match status" value="1"/>
</dbReference>
<keyword evidence="2 4" id="KW-0663">Pyridoxal phosphate</keyword>
<dbReference type="InterPro" id="IPR011037">
    <property type="entry name" value="Pyrv_Knase-like_insert_dom_sf"/>
</dbReference>
<dbReference type="GO" id="GO:0030170">
    <property type="term" value="F:pyridoxal phosphate binding"/>
    <property type="evidence" value="ECO:0007669"/>
    <property type="project" value="UniProtKB-UniRule"/>
</dbReference>
<dbReference type="PANTHER" id="PTHR43628:SF1">
    <property type="entry name" value="CHITIN SYNTHASE REGULATORY FACTOR 2-RELATED"/>
    <property type="match status" value="1"/>
</dbReference>
<dbReference type="InterPro" id="IPR015421">
    <property type="entry name" value="PyrdxlP-dep_Trfase_major"/>
</dbReference>
<name>A0A9P8BY63_9FUNG</name>
<dbReference type="SMART" id="SM00671">
    <property type="entry name" value="SEL1"/>
    <property type="match status" value="14"/>
</dbReference>
<dbReference type="InterPro" id="IPR005302">
    <property type="entry name" value="MoCF_Sase_C"/>
</dbReference>
<evidence type="ECO:0000256" key="5">
    <source>
        <dbReference type="SAM" id="MobiDB-lite"/>
    </source>
</evidence>
<evidence type="ECO:0000256" key="1">
    <source>
        <dbReference type="ARBA" id="ARBA00022679"/>
    </source>
</evidence>
<keyword evidence="3 4" id="KW-0501">Molybdenum cofactor biosynthesis</keyword>
<comment type="similarity">
    <text evidence="4">Belongs to the class-V pyridoxal-phosphate-dependent aminotransferase family. MOCOS subfamily.</text>
</comment>
<dbReference type="PANTHER" id="PTHR43628">
    <property type="entry name" value="ACTIVATOR OF C KINASE PROTEIN 1-RELATED"/>
    <property type="match status" value="1"/>
</dbReference>
<dbReference type="Gene3D" id="1.25.40.10">
    <property type="entry name" value="Tetratricopeptide repeat domain"/>
    <property type="match status" value="5"/>
</dbReference>
<protein>
    <recommendedName>
        <fullName evidence="4">Molybdenum cofactor sulfurase</fullName>
        <shortName evidence="4">MCS</shortName>
        <shortName evidence="4">MOS</shortName>
        <shortName evidence="4">MoCo sulfurase</shortName>
        <ecNumber evidence="4">2.8.1.9</ecNumber>
    </recommendedName>
    <alternativeName>
        <fullName evidence="4">Molybdenum cofactor sulfurtransferase</fullName>
    </alternativeName>
</protein>
<feature type="compositionally biased region" description="Polar residues" evidence="5">
    <location>
        <begin position="1267"/>
        <end position="1286"/>
    </location>
</feature>
<dbReference type="EC" id="2.8.1.9" evidence="4"/>
<dbReference type="Pfam" id="PF08238">
    <property type="entry name" value="Sel1"/>
    <property type="match status" value="14"/>
</dbReference>
<dbReference type="EMBL" id="JAHRHY010000001">
    <property type="protein sequence ID" value="KAG9073374.1"/>
    <property type="molecule type" value="Genomic_DNA"/>
</dbReference>
<dbReference type="InterPro" id="IPR006597">
    <property type="entry name" value="Sel1-like"/>
</dbReference>
<evidence type="ECO:0000256" key="4">
    <source>
        <dbReference type="HAMAP-Rule" id="MF_03050"/>
    </source>
</evidence>
<dbReference type="Gene3D" id="3.90.1150.10">
    <property type="entry name" value="Aspartate Aminotransferase, domain 1"/>
    <property type="match status" value="1"/>
</dbReference>
<organism evidence="7 8">
    <name type="scientific">Linnemannia hyalina</name>
    <dbReference type="NCBI Taxonomy" id="64524"/>
    <lineage>
        <taxon>Eukaryota</taxon>
        <taxon>Fungi</taxon>
        <taxon>Fungi incertae sedis</taxon>
        <taxon>Mucoromycota</taxon>
        <taxon>Mortierellomycotina</taxon>
        <taxon>Mortierellomycetes</taxon>
        <taxon>Mortierellales</taxon>
        <taxon>Mortierellaceae</taxon>
        <taxon>Linnemannia</taxon>
    </lineage>
</organism>
<dbReference type="Gene3D" id="3.40.640.10">
    <property type="entry name" value="Type I PLP-dependent aspartate aminotransferase-like (Major domain)"/>
    <property type="match status" value="1"/>
</dbReference>
<dbReference type="SUPFAM" id="SSF53383">
    <property type="entry name" value="PLP-dependent transferases"/>
    <property type="match status" value="2"/>
</dbReference>
<comment type="catalytic activity">
    <reaction evidence="4">
        <text>Mo-molybdopterin + L-cysteine + AH2 = thio-Mo-molybdopterin + L-alanine + A + H2O</text>
        <dbReference type="Rhea" id="RHEA:42636"/>
        <dbReference type="ChEBI" id="CHEBI:13193"/>
        <dbReference type="ChEBI" id="CHEBI:15377"/>
        <dbReference type="ChEBI" id="CHEBI:17499"/>
        <dbReference type="ChEBI" id="CHEBI:35235"/>
        <dbReference type="ChEBI" id="CHEBI:57972"/>
        <dbReference type="ChEBI" id="CHEBI:71302"/>
        <dbReference type="ChEBI" id="CHEBI:82685"/>
        <dbReference type="EC" id="2.8.1.9"/>
    </reaction>
</comment>
<comment type="cofactor">
    <cofactor evidence="4">
        <name>pyridoxal 5'-phosphate</name>
        <dbReference type="ChEBI" id="CHEBI:597326"/>
    </cofactor>
</comment>
<feature type="domain" description="MOSC" evidence="6">
    <location>
        <begin position="1295"/>
        <end position="1462"/>
    </location>
</feature>
<dbReference type="InterPro" id="IPR015424">
    <property type="entry name" value="PyrdxlP-dep_Trfase"/>
</dbReference>
<dbReference type="InterPro" id="IPR015422">
    <property type="entry name" value="PyrdxlP-dep_Trfase_small"/>
</dbReference>